<proteinExistence type="predicted"/>
<feature type="domain" description="Metallo-beta-lactamase" evidence="5">
    <location>
        <begin position="12"/>
        <end position="218"/>
    </location>
</feature>
<accession>A0A3S9QJ49</accession>
<dbReference type="Proteomes" id="UP000275951">
    <property type="component" value="Chromosome"/>
</dbReference>
<dbReference type="PANTHER" id="PTHR46233:SF3">
    <property type="entry name" value="HYDROXYACYLGLUTATHIONE HYDROLASE GLOC"/>
    <property type="match status" value="1"/>
</dbReference>
<keyword evidence="3 6" id="KW-0378">Hydrolase</keyword>
<dbReference type="SUPFAM" id="SSF56281">
    <property type="entry name" value="Metallo-hydrolase/oxidoreductase"/>
    <property type="match status" value="1"/>
</dbReference>
<dbReference type="EMBL" id="CP033905">
    <property type="protein sequence ID" value="AZR06022.1"/>
    <property type="molecule type" value="Genomic_DNA"/>
</dbReference>
<dbReference type="GO" id="GO:0016787">
    <property type="term" value="F:hydrolase activity"/>
    <property type="evidence" value="ECO:0007669"/>
    <property type="project" value="UniProtKB-KW"/>
</dbReference>
<dbReference type="CDD" id="cd06262">
    <property type="entry name" value="metallo-hydrolase-like_MBL-fold"/>
    <property type="match status" value="1"/>
</dbReference>
<evidence type="ECO:0000256" key="3">
    <source>
        <dbReference type="ARBA" id="ARBA00022801"/>
    </source>
</evidence>
<reference evidence="6 7" key="1">
    <citation type="submission" date="2018-11" db="EMBL/GenBank/DDBJ databases">
        <title>Multidrug-resistant genes are associated with an 42-kb island TGI1 carrying a complex class 1 integron in a Trueperella pyogenes.</title>
        <authorList>
            <person name="Dong W."/>
        </authorList>
    </citation>
    <scope>NUCLEOTIDE SEQUENCE [LARGE SCALE GENOMIC DNA]</scope>
    <source>
        <strain evidence="6 7">TP4</strain>
    </source>
</reference>
<evidence type="ECO:0000259" key="5">
    <source>
        <dbReference type="SMART" id="SM00849"/>
    </source>
</evidence>
<name>A0A3S9QJ49_9ACTO</name>
<dbReference type="PANTHER" id="PTHR46233">
    <property type="entry name" value="HYDROXYACYLGLUTATHIONE HYDROLASE GLOC"/>
    <property type="match status" value="1"/>
</dbReference>
<comment type="cofactor">
    <cofactor evidence="1">
        <name>Zn(2+)</name>
        <dbReference type="ChEBI" id="CHEBI:29105"/>
    </cofactor>
</comment>
<sequence>MHFLRNCQTFLEANTYILATEESALVVDPGAGSHAWIPNALASRGLKLAGVLLTHGHPDHVWDVAAIAGSAPVYIPGPDMYRMDDPAAYLPLDPRRDLALSRLGAQPWVKPEGLRELPAEAYSGAFEIVPGLHIRALPTPGHTEGSAVFLLEGNPRPDREGAMMSTGRVEPIMISGDVLFNGGVGRTDLPGGDEQKMAASLRLLVQVIKPETYVFPGHGPSTTLFHEVRHNPFLHSAMS</sequence>
<dbReference type="InterPro" id="IPR001279">
    <property type="entry name" value="Metallo-B-lactamas"/>
</dbReference>
<keyword evidence="2" id="KW-0479">Metal-binding</keyword>
<evidence type="ECO:0000313" key="6">
    <source>
        <dbReference type="EMBL" id="AZR06022.1"/>
    </source>
</evidence>
<organism evidence="6 7">
    <name type="scientific">Trueperella pyogenes</name>
    <dbReference type="NCBI Taxonomy" id="1661"/>
    <lineage>
        <taxon>Bacteria</taxon>
        <taxon>Bacillati</taxon>
        <taxon>Actinomycetota</taxon>
        <taxon>Actinomycetes</taxon>
        <taxon>Actinomycetales</taxon>
        <taxon>Actinomycetaceae</taxon>
        <taxon>Trueperella</taxon>
    </lineage>
</organism>
<evidence type="ECO:0000313" key="7">
    <source>
        <dbReference type="Proteomes" id="UP000275951"/>
    </source>
</evidence>
<dbReference type="SMART" id="SM00849">
    <property type="entry name" value="Lactamase_B"/>
    <property type="match status" value="1"/>
</dbReference>
<evidence type="ECO:0000256" key="1">
    <source>
        <dbReference type="ARBA" id="ARBA00001947"/>
    </source>
</evidence>
<gene>
    <name evidence="6" type="ORF">EBQ10_01075</name>
</gene>
<evidence type="ECO:0000256" key="4">
    <source>
        <dbReference type="ARBA" id="ARBA00022833"/>
    </source>
</evidence>
<dbReference type="Pfam" id="PF00753">
    <property type="entry name" value="Lactamase_B"/>
    <property type="match status" value="1"/>
</dbReference>
<dbReference type="InterPro" id="IPR051453">
    <property type="entry name" value="MBL_Glyoxalase_II"/>
</dbReference>
<dbReference type="InterPro" id="IPR036866">
    <property type="entry name" value="RibonucZ/Hydroxyglut_hydro"/>
</dbReference>
<evidence type="ECO:0000256" key="2">
    <source>
        <dbReference type="ARBA" id="ARBA00022723"/>
    </source>
</evidence>
<dbReference type="AlphaFoldDB" id="A0A3S9QJ49"/>
<protein>
    <submittedName>
        <fullName evidence="6">MBL fold metallo-hydrolase</fullName>
    </submittedName>
</protein>
<dbReference type="RefSeq" id="WP_108725857.1">
    <property type="nucleotide sequence ID" value="NZ_CP029001.1"/>
</dbReference>
<dbReference type="Gene3D" id="3.60.15.10">
    <property type="entry name" value="Ribonuclease Z/Hydroxyacylglutathione hydrolase-like"/>
    <property type="match status" value="1"/>
</dbReference>
<keyword evidence="4" id="KW-0862">Zinc</keyword>
<dbReference type="GO" id="GO:0046872">
    <property type="term" value="F:metal ion binding"/>
    <property type="evidence" value="ECO:0007669"/>
    <property type="project" value="UniProtKB-KW"/>
</dbReference>